<sequence length="172" mass="19742">MLCATEGALLKLKTATPPWREEPRLHVQVLRMHVMTDEVVVAAANEARYEHVSAISLRKLYAFAYFAKTFLATHLVGPRTVKRVLRGCLGCEMLKRMFLIFAGAPMKADIVELRDIFDVEIASLIDWPSKVAVCDIYYLKSTPVLWETTWRFTQRNRRELVPALLDTNDRCT</sequence>
<dbReference type="GeneID" id="37032915"/>
<organism evidence="1 2">
    <name type="scientific">Ceraceosorus guamensis</name>
    <dbReference type="NCBI Taxonomy" id="1522189"/>
    <lineage>
        <taxon>Eukaryota</taxon>
        <taxon>Fungi</taxon>
        <taxon>Dikarya</taxon>
        <taxon>Basidiomycota</taxon>
        <taxon>Ustilaginomycotina</taxon>
        <taxon>Exobasidiomycetes</taxon>
        <taxon>Ceraceosorales</taxon>
        <taxon>Ceraceosoraceae</taxon>
        <taxon>Ceraceosorus</taxon>
    </lineage>
</organism>
<proteinExistence type="predicted"/>
<reference evidence="1 2" key="1">
    <citation type="journal article" date="2018" name="Mol. Biol. Evol.">
        <title>Broad Genomic Sampling Reveals a Smut Pathogenic Ancestry of the Fungal Clade Ustilaginomycotina.</title>
        <authorList>
            <person name="Kijpornyongpan T."/>
            <person name="Mondo S.J."/>
            <person name="Barry K."/>
            <person name="Sandor L."/>
            <person name="Lee J."/>
            <person name="Lipzen A."/>
            <person name="Pangilinan J."/>
            <person name="LaButti K."/>
            <person name="Hainaut M."/>
            <person name="Henrissat B."/>
            <person name="Grigoriev I.V."/>
            <person name="Spatafora J.W."/>
            <person name="Aime M.C."/>
        </authorList>
    </citation>
    <scope>NUCLEOTIDE SEQUENCE [LARGE SCALE GENOMIC DNA]</scope>
    <source>
        <strain evidence="1 2">MCA 4658</strain>
    </source>
</reference>
<gene>
    <name evidence="1" type="ORF">IE81DRAFT_22087</name>
</gene>
<dbReference type="InParanoid" id="A0A316VPP4"/>
<protein>
    <submittedName>
        <fullName evidence="1">Uncharacterized protein</fullName>
    </submittedName>
</protein>
<dbReference type="RefSeq" id="XP_025366707.1">
    <property type="nucleotide sequence ID" value="XM_025511045.1"/>
</dbReference>
<keyword evidence="2" id="KW-1185">Reference proteome</keyword>
<accession>A0A316VPP4</accession>
<dbReference type="EMBL" id="KZ819460">
    <property type="protein sequence ID" value="PWN39547.1"/>
    <property type="molecule type" value="Genomic_DNA"/>
</dbReference>
<dbReference type="Proteomes" id="UP000245783">
    <property type="component" value="Unassembled WGS sequence"/>
</dbReference>
<evidence type="ECO:0000313" key="1">
    <source>
        <dbReference type="EMBL" id="PWN39547.1"/>
    </source>
</evidence>
<evidence type="ECO:0000313" key="2">
    <source>
        <dbReference type="Proteomes" id="UP000245783"/>
    </source>
</evidence>
<dbReference type="AlphaFoldDB" id="A0A316VPP4"/>
<name>A0A316VPP4_9BASI</name>